<dbReference type="Proteomes" id="UP001325479">
    <property type="component" value="Chromosome"/>
</dbReference>
<dbReference type="PANTHER" id="PTHR43798:SF33">
    <property type="entry name" value="HYDROLASE, PUTATIVE (AFU_ORTHOLOGUE AFUA_2G14860)-RELATED"/>
    <property type="match status" value="1"/>
</dbReference>
<dbReference type="Gene3D" id="3.40.50.1820">
    <property type="entry name" value="alpha/beta hydrolase"/>
    <property type="match status" value="1"/>
</dbReference>
<reference evidence="2 3" key="1">
    <citation type="submission" date="2023-12" db="EMBL/GenBank/DDBJ databases">
        <title>Genome sequencing and assembly of bacterial species from a model synthetic community.</title>
        <authorList>
            <person name="Hogle S.L."/>
        </authorList>
    </citation>
    <scope>NUCLEOTIDE SEQUENCE [LARGE SCALE GENOMIC DNA]</scope>
    <source>
        <strain evidence="2 3">HAMBI 2494</strain>
    </source>
</reference>
<dbReference type="GO" id="GO:0016787">
    <property type="term" value="F:hydrolase activity"/>
    <property type="evidence" value="ECO:0007669"/>
    <property type="project" value="UniProtKB-KW"/>
</dbReference>
<name>A0ABZ0WT90_9BURK</name>
<dbReference type="InterPro" id="IPR029058">
    <property type="entry name" value="AB_hydrolase_fold"/>
</dbReference>
<evidence type="ECO:0000313" key="3">
    <source>
        <dbReference type="Proteomes" id="UP001325479"/>
    </source>
</evidence>
<evidence type="ECO:0000313" key="2">
    <source>
        <dbReference type="EMBL" id="WQD80587.1"/>
    </source>
</evidence>
<proteinExistence type="predicted"/>
<evidence type="ECO:0000259" key="1">
    <source>
        <dbReference type="Pfam" id="PF00561"/>
    </source>
</evidence>
<organism evidence="2 3">
    <name type="scientific">Paraburkholderia kururiensis</name>
    <dbReference type="NCBI Taxonomy" id="984307"/>
    <lineage>
        <taxon>Bacteria</taxon>
        <taxon>Pseudomonadati</taxon>
        <taxon>Pseudomonadota</taxon>
        <taxon>Betaproteobacteria</taxon>
        <taxon>Burkholderiales</taxon>
        <taxon>Burkholderiaceae</taxon>
        <taxon>Paraburkholderia</taxon>
    </lineage>
</organism>
<keyword evidence="2" id="KW-0378">Hydrolase</keyword>
<dbReference type="PRINTS" id="PR00111">
    <property type="entry name" value="ABHYDROLASE"/>
</dbReference>
<dbReference type="InterPro" id="IPR000073">
    <property type="entry name" value="AB_hydrolase_1"/>
</dbReference>
<dbReference type="InterPro" id="IPR050266">
    <property type="entry name" value="AB_hydrolase_sf"/>
</dbReference>
<accession>A0ABZ0WT90</accession>
<dbReference type="EMBL" id="CP139965">
    <property type="protein sequence ID" value="WQD80587.1"/>
    <property type="molecule type" value="Genomic_DNA"/>
</dbReference>
<dbReference type="RefSeq" id="WP_157977802.1">
    <property type="nucleotide sequence ID" value="NZ_CP139965.1"/>
</dbReference>
<sequence>MANLSSADLALLEADLPPAMRVEIDSNRYATERGYVELRASGPADAPVIVCLHGIGSNSAGYRAQLAGLCHRFRVIAWNAPGFGASTPLAMAEPHADDYADVLLSLLDRLQCTRMAALVGSSWGSVIAMAFAARYPHRLARLVLAAPNTARGRLEGTAKEEALARMLDSGRTPDEASRAAVVARLLPADVPSQVRERVAQLRDAVTPCGWAQAVRMLFSMHTPSLVGDIRCPIDMLAGARDTLAPVEQHALPLCEAAPGIRLHVFEDCAHMLKLEAPTRFNAIVRDAVDRAG</sequence>
<keyword evidence="3" id="KW-1185">Reference proteome</keyword>
<feature type="domain" description="AB hydrolase-1" evidence="1">
    <location>
        <begin position="47"/>
        <end position="277"/>
    </location>
</feature>
<gene>
    <name evidence="2" type="ORF">U0042_13380</name>
</gene>
<dbReference type="PANTHER" id="PTHR43798">
    <property type="entry name" value="MONOACYLGLYCEROL LIPASE"/>
    <property type="match status" value="1"/>
</dbReference>
<dbReference type="SUPFAM" id="SSF53474">
    <property type="entry name" value="alpha/beta-Hydrolases"/>
    <property type="match status" value="1"/>
</dbReference>
<dbReference type="Pfam" id="PF00561">
    <property type="entry name" value="Abhydrolase_1"/>
    <property type="match status" value="1"/>
</dbReference>
<protein>
    <submittedName>
        <fullName evidence="2">Alpha/beta hydrolase</fullName>
    </submittedName>
</protein>